<dbReference type="RefSeq" id="WP_208851449.1">
    <property type="nucleotide sequence ID" value="NZ_JAGGDJ010000086.1"/>
</dbReference>
<proteinExistence type="predicted"/>
<feature type="non-terminal residue" evidence="2">
    <location>
        <position position="1"/>
    </location>
</feature>
<evidence type="ECO:0000313" key="2">
    <source>
        <dbReference type="EMBL" id="MBO7748932.1"/>
    </source>
</evidence>
<protein>
    <recommendedName>
        <fullName evidence="4">Photosynthesis system II assembly factor Ycf48/Hcf136-like domain-containing protein</fullName>
    </recommendedName>
</protein>
<gene>
    <name evidence="2" type="ORF">I8J29_32695</name>
</gene>
<dbReference type="InterPro" id="IPR015943">
    <property type="entry name" value="WD40/YVTN_repeat-like_dom_sf"/>
</dbReference>
<comment type="caution">
    <text evidence="2">The sequence shown here is derived from an EMBL/GenBank/DDBJ whole genome shotgun (WGS) entry which is preliminary data.</text>
</comment>
<evidence type="ECO:0008006" key="4">
    <source>
        <dbReference type="Google" id="ProtNLM"/>
    </source>
</evidence>
<dbReference type="PANTHER" id="PTHR47199">
    <property type="entry name" value="PHOTOSYSTEM II STABILITY/ASSEMBLY FACTOR HCF136, CHLOROPLASTIC"/>
    <property type="match status" value="1"/>
</dbReference>
<feature type="chain" id="PRO_5046621374" description="Photosynthesis system II assembly factor Ycf48/Hcf136-like domain-containing protein" evidence="1">
    <location>
        <begin position="20"/>
        <end position="377"/>
    </location>
</feature>
<reference evidence="2 3" key="1">
    <citation type="submission" date="2021-03" db="EMBL/GenBank/DDBJ databases">
        <title>Paenibacillus artemisicola MWE-103 whole genome sequence.</title>
        <authorList>
            <person name="Ham Y.J."/>
        </authorList>
    </citation>
    <scope>NUCLEOTIDE SEQUENCE [LARGE SCALE GENOMIC DNA]</scope>
    <source>
        <strain evidence="2 3">MWE-103</strain>
    </source>
</reference>
<dbReference type="CDD" id="cd15482">
    <property type="entry name" value="Sialidase_non-viral"/>
    <property type="match status" value="1"/>
</dbReference>
<organism evidence="2 3">
    <name type="scientific">Paenibacillus artemisiicola</name>
    <dbReference type="NCBI Taxonomy" id="1172618"/>
    <lineage>
        <taxon>Bacteria</taxon>
        <taxon>Bacillati</taxon>
        <taxon>Bacillota</taxon>
        <taxon>Bacilli</taxon>
        <taxon>Bacillales</taxon>
        <taxon>Paenibacillaceae</taxon>
        <taxon>Paenibacillus</taxon>
    </lineage>
</organism>
<dbReference type="Proteomes" id="UP000670947">
    <property type="component" value="Unassembled WGS sequence"/>
</dbReference>
<dbReference type="Gene3D" id="2.130.10.10">
    <property type="entry name" value="YVTN repeat-like/Quinoprotein amine dehydrogenase"/>
    <property type="match status" value="2"/>
</dbReference>
<accession>A0ABS3WKW1</accession>
<keyword evidence="3" id="KW-1185">Reference proteome</keyword>
<keyword evidence="1" id="KW-0732">Signal</keyword>
<sequence>AVLAAGALTGFGAASPAPAAAASAPPAPPCRTDAHGLQLKAMKDTSDPYLQSIQFLSKNVGRAAGNGFMIGTSDGGCHWQAIYNAGTLNFAQMQFLTNTTGYVLAQVAYGKPNTLLKTTDGGSSYTWIPTGAHPFDRIAFMNGQTGFGFTRAFTYKTTDGGKTWTKLPTPPNTRYAHFMTEQKGWALVLAPGGYDVKRTVDGGRHWTGSLHVKSDTVVGGMIYGTDSADVWVLLYGASGMSQTSYAVYHTSDAGAQWKQILSRPTAGGGPAPGPVVPAGKLVGPAGRPTDMAVVGRQAAFLVAGSGALDALQFGRSLDDGKTWTNLPGAAPGYDGKLSFLTPTTGYLAVTSFEKPGIYKTADGGKTWTKLFSLPARS</sequence>
<feature type="signal peptide" evidence="1">
    <location>
        <begin position="1"/>
        <end position="19"/>
    </location>
</feature>
<evidence type="ECO:0000256" key="1">
    <source>
        <dbReference type="SAM" id="SignalP"/>
    </source>
</evidence>
<dbReference type="SUPFAM" id="SSF110296">
    <property type="entry name" value="Oligoxyloglucan reducing end-specific cellobiohydrolase"/>
    <property type="match status" value="2"/>
</dbReference>
<evidence type="ECO:0000313" key="3">
    <source>
        <dbReference type="Proteomes" id="UP000670947"/>
    </source>
</evidence>
<dbReference type="PANTHER" id="PTHR47199:SF2">
    <property type="entry name" value="PHOTOSYSTEM II STABILITY_ASSEMBLY FACTOR HCF136, CHLOROPLASTIC"/>
    <property type="match status" value="1"/>
</dbReference>
<dbReference type="EMBL" id="JAGGDJ010000086">
    <property type="protein sequence ID" value="MBO7748932.1"/>
    <property type="molecule type" value="Genomic_DNA"/>
</dbReference>
<name>A0ABS3WKW1_9BACL</name>